<dbReference type="Proteomes" id="UP000004416">
    <property type="component" value="Unassembled WGS sequence"/>
</dbReference>
<protein>
    <submittedName>
        <fullName evidence="1">Uncharacterized protein</fullName>
    </submittedName>
</protein>
<name>G9XMZ3_DESHA</name>
<dbReference type="AlphaFoldDB" id="G9XMZ3"/>
<sequence length="39" mass="4480">MFIFSHQDPAPLHFCACECLCKKIKIYANQIFGTGLFML</sequence>
<evidence type="ECO:0000313" key="2">
    <source>
        <dbReference type="Proteomes" id="UP000004416"/>
    </source>
</evidence>
<organism evidence="1 2">
    <name type="scientific">Desulfitobacterium hafniense DP7</name>
    <dbReference type="NCBI Taxonomy" id="537010"/>
    <lineage>
        <taxon>Bacteria</taxon>
        <taxon>Bacillati</taxon>
        <taxon>Bacillota</taxon>
        <taxon>Clostridia</taxon>
        <taxon>Eubacteriales</taxon>
        <taxon>Desulfitobacteriaceae</taxon>
        <taxon>Desulfitobacterium</taxon>
    </lineage>
</organism>
<dbReference type="HOGENOM" id="CLU_3308477_0_0_9"/>
<gene>
    <name evidence="1" type="ORF">HMPREF0322_02334</name>
</gene>
<proteinExistence type="predicted"/>
<accession>G9XMZ3</accession>
<reference evidence="1 2" key="1">
    <citation type="submission" date="2011-08" db="EMBL/GenBank/DDBJ databases">
        <authorList>
            <person name="Weinstock G."/>
            <person name="Sodergren E."/>
            <person name="Clifton S."/>
            <person name="Fulton L."/>
            <person name="Fulton B."/>
            <person name="Courtney L."/>
            <person name="Fronick C."/>
            <person name="Harrison M."/>
            <person name="Strong C."/>
            <person name="Farmer C."/>
            <person name="Delahaunty K."/>
            <person name="Markovic C."/>
            <person name="Hall O."/>
            <person name="Minx P."/>
            <person name="Tomlinson C."/>
            <person name="Mitreva M."/>
            <person name="Hou S."/>
            <person name="Chen J."/>
            <person name="Wollam A."/>
            <person name="Pepin K.H."/>
            <person name="Johnson M."/>
            <person name="Bhonagiri V."/>
            <person name="Zhang X."/>
            <person name="Suruliraj S."/>
            <person name="Warren W."/>
            <person name="Chinwalla A."/>
            <person name="Mardis E.R."/>
            <person name="Wilson R.K."/>
        </authorList>
    </citation>
    <scope>NUCLEOTIDE SEQUENCE [LARGE SCALE GENOMIC DNA]</scope>
    <source>
        <strain evidence="1 2">DP7</strain>
    </source>
</reference>
<dbReference type="EMBL" id="AFZX01000058">
    <property type="protein sequence ID" value="EHL06922.1"/>
    <property type="molecule type" value="Genomic_DNA"/>
</dbReference>
<evidence type="ECO:0000313" key="1">
    <source>
        <dbReference type="EMBL" id="EHL06922.1"/>
    </source>
</evidence>
<comment type="caution">
    <text evidence="1">The sequence shown here is derived from an EMBL/GenBank/DDBJ whole genome shotgun (WGS) entry which is preliminary data.</text>
</comment>
<dbReference type="PATRIC" id="fig|537010.4.peg.2188"/>